<dbReference type="InterPro" id="IPR001810">
    <property type="entry name" value="F-box_dom"/>
</dbReference>
<organism evidence="3 4">
    <name type="scientific">Elsinoe ampelina</name>
    <dbReference type="NCBI Taxonomy" id="302913"/>
    <lineage>
        <taxon>Eukaryota</taxon>
        <taxon>Fungi</taxon>
        <taxon>Dikarya</taxon>
        <taxon>Ascomycota</taxon>
        <taxon>Pezizomycotina</taxon>
        <taxon>Dothideomycetes</taxon>
        <taxon>Dothideomycetidae</taxon>
        <taxon>Myriangiales</taxon>
        <taxon>Elsinoaceae</taxon>
        <taxon>Elsinoe</taxon>
    </lineage>
</organism>
<gene>
    <name evidence="3" type="ORF">BDZ85DRAFT_262243</name>
</gene>
<evidence type="ECO:0000313" key="4">
    <source>
        <dbReference type="Proteomes" id="UP000799538"/>
    </source>
</evidence>
<dbReference type="OrthoDB" id="3219396at2759"/>
<dbReference type="SUPFAM" id="SSF81383">
    <property type="entry name" value="F-box domain"/>
    <property type="match status" value="1"/>
</dbReference>
<feature type="domain" description="F-box" evidence="2">
    <location>
        <begin position="26"/>
        <end position="78"/>
    </location>
</feature>
<name>A0A6A6GDV7_9PEZI</name>
<feature type="region of interest" description="Disordered" evidence="1">
    <location>
        <begin position="1"/>
        <end position="22"/>
    </location>
</feature>
<evidence type="ECO:0000313" key="3">
    <source>
        <dbReference type="EMBL" id="KAF2223828.1"/>
    </source>
</evidence>
<keyword evidence="4" id="KW-1185">Reference proteome</keyword>
<protein>
    <recommendedName>
        <fullName evidence="2">F-box domain-containing protein</fullName>
    </recommendedName>
</protein>
<dbReference type="Proteomes" id="UP000799538">
    <property type="component" value="Unassembled WGS sequence"/>
</dbReference>
<dbReference type="SMART" id="SM00256">
    <property type="entry name" value="FBOX"/>
    <property type="match status" value="1"/>
</dbReference>
<accession>A0A6A6GDV7</accession>
<dbReference type="PROSITE" id="PS50181">
    <property type="entry name" value="FBOX"/>
    <property type="match status" value="1"/>
</dbReference>
<dbReference type="InterPro" id="IPR036047">
    <property type="entry name" value="F-box-like_dom_sf"/>
</dbReference>
<sequence length="251" mass="28598">MLARNDMVESELGPRDTHGDNNQVAKNGLLRLPDEILVSVLYYLDVPELLVISRTSHHLRALALDPYLHNRRLRFTTLTLPHLLSTRPPLSSLQPPTSAIYLTRTHLAARRLHWSLVCIRLNRSLSRRPGLSSLVSANILPRECCRRDRASGEYVFSASGTGGLVVERKKKVEREKVKEGLRVWLERKAGEIGRRREAGIGVGVLVWRLQRRLKVEERREGRAERREVGTEAGRVRGLKMFWEAKGRGVVV</sequence>
<dbReference type="Pfam" id="PF12937">
    <property type="entry name" value="F-box-like"/>
    <property type="match status" value="1"/>
</dbReference>
<proteinExistence type="predicted"/>
<evidence type="ECO:0000259" key="2">
    <source>
        <dbReference type="PROSITE" id="PS50181"/>
    </source>
</evidence>
<dbReference type="AlphaFoldDB" id="A0A6A6GDV7"/>
<reference evidence="4" key="1">
    <citation type="journal article" date="2020" name="Stud. Mycol.">
        <title>101 Dothideomycetes genomes: A test case for predicting lifestyles and emergence of pathogens.</title>
        <authorList>
            <person name="Haridas S."/>
            <person name="Albert R."/>
            <person name="Binder M."/>
            <person name="Bloem J."/>
            <person name="LaButti K."/>
            <person name="Salamov A."/>
            <person name="Andreopoulos B."/>
            <person name="Baker S."/>
            <person name="Barry K."/>
            <person name="Bills G."/>
            <person name="Bluhm B."/>
            <person name="Cannon C."/>
            <person name="Castanera R."/>
            <person name="Culley D."/>
            <person name="Daum C."/>
            <person name="Ezra D."/>
            <person name="Gonzalez J."/>
            <person name="Henrissat B."/>
            <person name="Kuo A."/>
            <person name="Liang C."/>
            <person name="Lipzen A."/>
            <person name="Lutzoni F."/>
            <person name="Magnuson J."/>
            <person name="Mondo S."/>
            <person name="Nolan M."/>
            <person name="Ohm R."/>
            <person name="Pangilinan J."/>
            <person name="Park H.-J."/>
            <person name="Ramirez L."/>
            <person name="Alfaro M."/>
            <person name="Sun H."/>
            <person name="Tritt A."/>
            <person name="Yoshinaga Y."/>
            <person name="Zwiers L.-H."/>
            <person name="Turgeon B."/>
            <person name="Goodwin S."/>
            <person name="Spatafora J."/>
            <person name="Crous P."/>
            <person name="Grigoriev I."/>
        </authorList>
    </citation>
    <scope>NUCLEOTIDE SEQUENCE [LARGE SCALE GENOMIC DNA]</scope>
    <source>
        <strain evidence="4">CECT 20119</strain>
    </source>
</reference>
<evidence type="ECO:0000256" key="1">
    <source>
        <dbReference type="SAM" id="MobiDB-lite"/>
    </source>
</evidence>
<dbReference type="EMBL" id="ML992506">
    <property type="protein sequence ID" value="KAF2223828.1"/>
    <property type="molecule type" value="Genomic_DNA"/>
</dbReference>
<dbReference type="Gene3D" id="1.20.1280.50">
    <property type="match status" value="1"/>
</dbReference>